<dbReference type="SUPFAM" id="SSF56235">
    <property type="entry name" value="N-terminal nucleophile aminohydrolases (Ntn hydrolases)"/>
    <property type="match status" value="1"/>
</dbReference>
<name>A0A6P8XEU0_DROAB</name>
<reference evidence="2" key="1">
    <citation type="submission" date="2025-08" db="UniProtKB">
        <authorList>
            <consortium name="RefSeq"/>
        </authorList>
    </citation>
    <scope>IDENTIFICATION</scope>
    <source>
        <strain evidence="2">15112-1751.03</strain>
        <tissue evidence="2">Whole Adult</tissue>
    </source>
</reference>
<proteinExistence type="predicted"/>
<dbReference type="RefSeq" id="XP_034110000.1">
    <property type="nucleotide sequence ID" value="XM_034254109.2"/>
</dbReference>
<dbReference type="InterPro" id="IPR029055">
    <property type="entry name" value="Ntn_hydrolases_N"/>
</dbReference>
<gene>
    <name evidence="2" type="primary">LOC117571754</name>
</gene>
<evidence type="ECO:0000313" key="2">
    <source>
        <dbReference type="RefSeq" id="XP_034110000.1"/>
    </source>
</evidence>
<dbReference type="Proteomes" id="UP000515160">
    <property type="component" value="Chromosome X"/>
</dbReference>
<dbReference type="GeneID" id="117571754"/>
<sequence>MSDENISEENKSAAAGITSENSIADAKSTEFDNHELPCVGIVTSDGVVIASCNKFNGFESISNSKVVPVTDQIVLAYTGRFDSFLCGAGLKLHADMELDDIVFNVAAKIKEFPPTSEFKALFVSFANDEGKMYLVDDKGQTVAHTTLAVGCNTDISNVTLQTLHTPSLILWHGICLAIEALKLACHPCKLDACDFDMCVIDKHGYRHLQVNEIELNLNR</sequence>
<dbReference type="OrthoDB" id="10549428at2759"/>
<dbReference type="Gene3D" id="3.60.20.10">
    <property type="entry name" value="Glutamine Phosphoribosylpyrophosphate, subunit 1, domain 1"/>
    <property type="match status" value="1"/>
</dbReference>
<dbReference type="AlphaFoldDB" id="A0A6P8XEU0"/>
<keyword evidence="1" id="KW-1185">Reference proteome</keyword>
<accession>A0A6P8XEU0</accession>
<organism evidence="1 2">
    <name type="scientific">Drosophila albomicans</name>
    <name type="common">Fruit fly</name>
    <dbReference type="NCBI Taxonomy" id="7291"/>
    <lineage>
        <taxon>Eukaryota</taxon>
        <taxon>Metazoa</taxon>
        <taxon>Ecdysozoa</taxon>
        <taxon>Arthropoda</taxon>
        <taxon>Hexapoda</taxon>
        <taxon>Insecta</taxon>
        <taxon>Pterygota</taxon>
        <taxon>Neoptera</taxon>
        <taxon>Endopterygota</taxon>
        <taxon>Diptera</taxon>
        <taxon>Brachycera</taxon>
        <taxon>Muscomorpha</taxon>
        <taxon>Ephydroidea</taxon>
        <taxon>Drosophilidae</taxon>
        <taxon>Drosophila</taxon>
    </lineage>
</organism>
<evidence type="ECO:0000313" key="1">
    <source>
        <dbReference type="Proteomes" id="UP000515160"/>
    </source>
</evidence>
<protein>
    <submittedName>
        <fullName evidence="2">Uncharacterized protein LOC117571754 isoform X1</fullName>
    </submittedName>
</protein>